<keyword evidence="3" id="KW-1185">Reference proteome</keyword>
<dbReference type="AlphaFoldDB" id="A0ABD2YG29"/>
<dbReference type="EMBL" id="JBJUIK010000013">
    <property type="protein sequence ID" value="KAL3505891.1"/>
    <property type="molecule type" value="Genomic_DNA"/>
</dbReference>
<feature type="domain" description="DUF3444" evidence="1">
    <location>
        <begin position="44"/>
        <end position="248"/>
    </location>
</feature>
<proteinExistence type="predicted"/>
<evidence type="ECO:0000259" key="1">
    <source>
        <dbReference type="Pfam" id="PF11926"/>
    </source>
</evidence>
<protein>
    <recommendedName>
        <fullName evidence="1">DUF3444 domain-containing protein</fullName>
    </recommendedName>
</protein>
<name>A0ABD2YG29_9GENT</name>
<evidence type="ECO:0000313" key="2">
    <source>
        <dbReference type="EMBL" id="KAL3505891.1"/>
    </source>
</evidence>
<evidence type="ECO:0000313" key="3">
    <source>
        <dbReference type="Proteomes" id="UP001630127"/>
    </source>
</evidence>
<dbReference type="PANTHER" id="PTHR45089:SF57">
    <property type="entry name" value="DNAJ HEAT SHOCK N-TERMINAL DOMAIN-CONTAINING PROTEIN"/>
    <property type="match status" value="1"/>
</dbReference>
<dbReference type="Proteomes" id="UP001630127">
    <property type="component" value="Unassembled WGS sequence"/>
</dbReference>
<gene>
    <name evidence="2" type="ORF">ACH5RR_031273</name>
</gene>
<dbReference type="InterPro" id="IPR024593">
    <property type="entry name" value="DUF3444"/>
</dbReference>
<reference evidence="2 3" key="1">
    <citation type="submission" date="2024-11" db="EMBL/GenBank/DDBJ databases">
        <title>A near-complete genome assembly of Cinchona calisaya.</title>
        <authorList>
            <person name="Lian D.C."/>
            <person name="Zhao X.W."/>
            <person name="Wei L."/>
        </authorList>
    </citation>
    <scope>NUCLEOTIDE SEQUENCE [LARGE SCALE GENOMIC DNA]</scope>
    <source>
        <tissue evidence="2">Nenye</tissue>
    </source>
</reference>
<comment type="caution">
    <text evidence="2">The sequence shown here is derived from an EMBL/GenBank/DDBJ whole genome shotgun (WGS) entry which is preliminary data.</text>
</comment>
<accession>A0ABD2YG29</accession>
<dbReference type="Pfam" id="PF11926">
    <property type="entry name" value="DUF3444"/>
    <property type="match status" value="1"/>
</dbReference>
<dbReference type="PANTHER" id="PTHR45089">
    <property type="entry name" value="DNAJ HEAT SHOCK AMINO-TERMINAL DOMAIN PROTEIN-RELATED"/>
    <property type="match status" value="1"/>
</dbReference>
<organism evidence="2 3">
    <name type="scientific">Cinchona calisaya</name>
    <dbReference type="NCBI Taxonomy" id="153742"/>
    <lineage>
        <taxon>Eukaryota</taxon>
        <taxon>Viridiplantae</taxon>
        <taxon>Streptophyta</taxon>
        <taxon>Embryophyta</taxon>
        <taxon>Tracheophyta</taxon>
        <taxon>Spermatophyta</taxon>
        <taxon>Magnoliopsida</taxon>
        <taxon>eudicotyledons</taxon>
        <taxon>Gunneridae</taxon>
        <taxon>Pentapetalae</taxon>
        <taxon>asterids</taxon>
        <taxon>lamiids</taxon>
        <taxon>Gentianales</taxon>
        <taxon>Rubiaceae</taxon>
        <taxon>Cinchonoideae</taxon>
        <taxon>Cinchoneae</taxon>
        <taxon>Cinchona</taxon>
    </lineage>
</organism>
<sequence>MRWLGMRLTPNHPAHQLMVLKKNLVHEFSKSDSHSRVDSVSSPLDYSKTLINDFEKHRSRGCFEAGQLWACYDYHNPKYFMPRLYVRIMKVLSDSEYDFRRHTAFLQPTTYADSEELQKYDNWEAWINAGEPVGCGNFKQADMSIRYLYDFSHQMCCEDICSPFHIYPMKGEIWALYKNRDINAWVSDPENHRNCKYEIVEVLDKDDSTGSTRVAYLDKIVGFVSLFKRRSQNENDSFVINRSDIFRLLIKSLLSK</sequence>